<protein>
    <submittedName>
        <fullName evidence="1">Uncharacterized protein</fullName>
    </submittedName>
</protein>
<dbReference type="Proteomes" id="UP001482620">
    <property type="component" value="Unassembled WGS sequence"/>
</dbReference>
<evidence type="ECO:0000313" key="2">
    <source>
        <dbReference type="Proteomes" id="UP001482620"/>
    </source>
</evidence>
<name>A0ABV0SPI8_9TELE</name>
<keyword evidence="2" id="KW-1185">Reference proteome</keyword>
<accession>A0ABV0SPI8</accession>
<evidence type="ECO:0000313" key="1">
    <source>
        <dbReference type="EMBL" id="MEQ2221877.1"/>
    </source>
</evidence>
<proteinExistence type="predicted"/>
<comment type="caution">
    <text evidence="1">The sequence shown here is derived from an EMBL/GenBank/DDBJ whole genome shotgun (WGS) entry which is preliminary data.</text>
</comment>
<sequence>MWLNQITGFEAARPERTGRISGQSHFRAAVKPALRVGAWCTRNKWRQSGITQTEVLTIRLEWAICKLQLITSSPGCPHVLKKSEIHVSKIKALKCLKFRKKFLLALNYGGPKLNK</sequence>
<gene>
    <name evidence="1" type="ORF">ILYODFUR_020158</name>
</gene>
<dbReference type="EMBL" id="JAHRIQ010002060">
    <property type="protein sequence ID" value="MEQ2221877.1"/>
    <property type="molecule type" value="Genomic_DNA"/>
</dbReference>
<organism evidence="1 2">
    <name type="scientific">Ilyodon furcidens</name>
    <name type="common">goldbreast splitfin</name>
    <dbReference type="NCBI Taxonomy" id="33524"/>
    <lineage>
        <taxon>Eukaryota</taxon>
        <taxon>Metazoa</taxon>
        <taxon>Chordata</taxon>
        <taxon>Craniata</taxon>
        <taxon>Vertebrata</taxon>
        <taxon>Euteleostomi</taxon>
        <taxon>Actinopterygii</taxon>
        <taxon>Neopterygii</taxon>
        <taxon>Teleostei</taxon>
        <taxon>Neoteleostei</taxon>
        <taxon>Acanthomorphata</taxon>
        <taxon>Ovalentaria</taxon>
        <taxon>Atherinomorphae</taxon>
        <taxon>Cyprinodontiformes</taxon>
        <taxon>Goodeidae</taxon>
        <taxon>Ilyodon</taxon>
    </lineage>
</organism>
<reference evidence="1 2" key="1">
    <citation type="submission" date="2021-06" db="EMBL/GenBank/DDBJ databases">
        <authorList>
            <person name="Palmer J.M."/>
        </authorList>
    </citation>
    <scope>NUCLEOTIDE SEQUENCE [LARGE SCALE GENOMIC DNA]</scope>
    <source>
        <strain evidence="2">if_2019</strain>
        <tissue evidence="1">Muscle</tissue>
    </source>
</reference>